<evidence type="ECO:0000313" key="2">
    <source>
        <dbReference type="EMBL" id="MFD1145486.1"/>
    </source>
</evidence>
<accession>A0ABW3QN86</accession>
<gene>
    <name evidence="2" type="ORF">ACFQ4C_30450</name>
</gene>
<protein>
    <submittedName>
        <fullName evidence="2">Uncharacterized protein</fullName>
    </submittedName>
</protein>
<name>A0ABW3QN86_9BACT</name>
<evidence type="ECO:0000256" key="1">
    <source>
        <dbReference type="SAM" id="Phobius"/>
    </source>
</evidence>
<sequence length="216" mass="25511">MISRIKKYVTKTALKEMEAMWGINYTVWVINSASAVQLYVWDNWKAIYPELDTLLTLSNHPAYIQTFQSFGGNSWLAFGRMRWNEENNTKWTSKYRTQEYSHEKLEFMGTKIWAPDCNHCYKKGQTPELYIHTYSYSHSENPLEGLLIAMPKQLAKQNKAFITSKLVAIQKRILNSSIYYLERYWTPSNGFLNRIEDMNYHELTSLILNESNKICF</sequence>
<dbReference type="RefSeq" id="WP_379885866.1">
    <property type="nucleotide sequence ID" value="NZ_JBHTLP010000045.1"/>
</dbReference>
<feature type="transmembrane region" description="Helical" evidence="1">
    <location>
        <begin position="21"/>
        <end position="41"/>
    </location>
</feature>
<keyword evidence="1" id="KW-1133">Transmembrane helix</keyword>
<dbReference type="EMBL" id="JBHTLP010000045">
    <property type="protein sequence ID" value="MFD1145486.1"/>
    <property type="molecule type" value="Genomic_DNA"/>
</dbReference>
<proteinExistence type="predicted"/>
<dbReference type="Proteomes" id="UP001597116">
    <property type="component" value="Unassembled WGS sequence"/>
</dbReference>
<reference evidence="3" key="1">
    <citation type="journal article" date="2019" name="Int. J. Syst. Evol. Microbiol.">
        <title>The Global Catalogue of Microorganisms (GCM) 10K type strain sequencing project: providing services to taxonomists for standard genome sequencing and annotation.</title>
        <authorList>
            <consortium name="The Broad Institute Genomics Platform"/>
            <consortium name="The Broad Institute Genome Sequencing Center for Infectious Disease"/>
            <person name="Wu L."/>
            <person name="Ma J."/>
        </authorList>
    </citation>
    <scope>NUCLEOTIDE SEQUENCE [LARGE SCALE GENOMIC DNA]</scope>
    <source>
        <strain evidence="3">CCUG 55608</strain>
    </source>
</reference>
<evidence type="ECO:0000313" key="3">
    <source>
        <dbReference type="Proteomes" id="UP001597116"/>
    </source>
</evidence>
<organism evidence="2 3">
    <name type="scientific">Larkinella insperata</name>
    <dbReference type="NCBI Taxonomy" id="332158"/>
    <lineage>
        <taxon>Bacteria</taxon>
        <taxon>Pseudomonadati</taxon>
        <taxon>Bacteroidota</taxon>
        <taxon>Cytophagia</taxon>
        <taxon>Cytophagales</taxon>
        <taxon>Spirosomataceae</taxon>
        <taxon>Larkinella</taxon>
    </lineage>
</organism>
<keyword evidence="1" id="KW-0812">Transmembrane</keyword>
<keyword evidence="3" id="KW-1185">Reference proteome</keyword>
<comment type="caution">
    <text evidence="2">The sequence shown here is derived from an EMBL/GenBank/DDBJ whole genome shotgun (WGS) entry which is preliminary data.</text>
</comment>
<keyword evidence="1" id="KW-0472">Membrane</keyword>